<organism evidence="13 14">
    <name type="scientific">Sphagnum troendelagicum</name>
    <dbReference type="NCBI Taxonomy" id="128251"/>
    <lineage>
        <taxon>Eukaryota</taxon>
        <taxon>Viridiplantae</taxon>
        <taxon>Streptophyta</taxon>
        <taxon>Embryophyta</taxon>
        <taxon>Bryophyta</taxon>
        <taxon>Sphagnophytina</taxon>
        <taxon>Sphagnopsida</taxon>
        <taxon>Sphagnales</taxon>
        <taxon>Sphagnaceae</taxon>
        <taxon>Sphagnum</taxon>
    </lineage>
</organism>
<comment type="similarity">
    <text evidence="2">Belongs to the peptidase A1 family.</text>
</comment>
<accession>A0ABP0UME5</accession>
<dbReference type="InterPro" id="IPR032799">
    <property type="entry name" value="TAXi_C"/>
</dbReference>
<feature type="region of interest" description="Disordered" evidence="11">
    <location>
        <begin position="522"/>
        <end position="554"/>
    </location>
</feature>
<dbReference type="InterPro" id="IPR034161">
    <property type="entry name" value="Pepsin-like_plant"/>
</dbReference>
<keyword evidence="3" id="KW-0645">Protease</keyword>
<evidence type="ECO:0000256" key="2">
    <source>
        <dbReference type="ARBA" id="ARBA00007447"/>
    </source>
</evidence>
<name>A0ABP0UME5_9BRYO</name>
<dbReference type="EMBL" id="OZ019897">
    <property type="protein sequence ID" value="CAK9225557.1"/>
    <property type="molecule type" value="Genomic_DNA"/>
</dbReference>
<keyword evidence="14" id="KW-1185">Reference proteome</keyword>
<dbReference type="Pfam" id="PF14543">
    <property type="entry name" value="TAXi_N"/>
    <property type="match status" value="1"/>
</dbReference>
<keyword evidence="8" id="KW-1133">Transmembrane helix</keyword>
<proteinExistence type="inferred from homology"/>
<dbReference type="InterPro" id="IPR033121">
    <property type="entry name" value="PEPTIDASE_A1"/>
</dbReference>
<dbReference type="Pfam" id="PF14541">
    <property type="entry name" value="TAXi_C"/>
    <property type="match status" value="1"/>
</dbReference>
<dbReference type="Gene3D" id="2.40.70.10">
    <property type="entry name" value="Acid Proteases"/>
    <property type="match status" value="2"/>
</dbReference>
<evidence type="ECO:0000313" key="13">
    <source>
        <dbReference type="EMBL" id="CAK9225557.1"/>
    </source>
</evidence>
<reference evidence="13" key="1">
    <citation type="submission" date="2024-02" db="EMBL/GenBank/DDBJ databases">
        <authorList>
            <consortium name="ELIXIR-Norway"/>
            <consortium name="Elixir Norway"/>
        </authorList>
    </citation>
    <scope>NUCLEOTIDE SEQUENCE</scope>
</reference>
<keyword evidence="10" id="KW-0325">Glycoprotein</keyword>
<gene>
    <name evidence="13" type="ORF">CSSPTR1EN2_LOCUS17671</name>
</gene>
<evidence type="ECO:0000256" key="3">
    <source>
        <dbReference type="ARBA" id="ARBA00022670"/>
    </source>
</evidence>
<dbReference type="InterPro" id="IPR001461">
    <property type="entry name" value="Aspartic_peptidase_A1"/>
</dbReference>
<evidence type="ECO:0000256" key="4">
    <source>
        <dbReference type="ARBA" id="ARBA00022692"/>
    </source>
</evidence>
<evidence type="ECO:0000256" key="11">
    <source>
        <dbReference type="SAM" id="MobiDB-lite"/>
    </source>
</evidence>
<dbReference type="PANTHER" id="PTHR13683:SF375">
    <property type="entry name" value="PEPTIDASE A1 DOMAIN-CONTAINING PROTEIN"/>
    <property type="match status" value="1"/>
</dbReference>
<dbReference type="PROSITE" id="PS51767">
    <property type="entry name" value="PEPTIDASE_A1"/>
    <property type="match status" value="1"/>
</dbReference>
<dbReference type="Proteomes" id="UP001497512">
    <property type="component" value="Chromosome 5"/>
</dbReference>
<keyword evidence="6" id="KW-0064">Aspartyl protease</keyword>
<dbReference type="SUPFAM" id="SSF50630">
    <property type="entry name" value="Acid proteases"/>
    <property type="match status" value="1"/>
</dbReference>
<dbReference type="PANTHER" id="PTHR13683">
    <property type="entry name" value="ASPARTYL PROTEASES"/>
    <property type="match status" value="1"/>
</dbReference>
<keyword evidence="7" id="KW-0378">Hydrolase</keyword>
<evidence type="ECO:0000256" key="10">
    <source>
        <dbReference type="ARBA" id="ARBA00023180"/>
    </source>
</evidence>
<keyword evidence="9" id="KW-0472">Membrane</keyword>
<dbReference type="PRINTS" id="PR00792">
    <property type="entry name" value="PEPSIN"/>
</dbReference>
<evidence type="ECO:0000256" key="6">
    <source>
        <dbReference type="ARBA" id="ARBA00022750"/>
    </source>
</evidence>
<dbReference type="InterPro" id="IPR032861">
    <property type="entry name" value="TAXi_N"/>
</dbReference>
<evidence type="ECO:0000256" key="9">
    <source>
        <dbReference type="ARBA" id="ARBA00023136"/>
    </source>
</evidence>
<evidence type="ECO:0000256" key="8">
    <source>
        <dbReference type="ARBA" id="ARBA00022989"/>
    </source>
</evidence>
<evidence type="ECO:0000313" key="14">
    <source>
        <dbReference type="Proteomes" id="UP001497512"/>
    </source>
</evidence>
<evidence type="ECO:0000256" key="5">
    <source>
        <dbReference type="ARBA" id="ARBA00022729"/>
    </source>
</evidence>
<sequence>MGLVSESLWRQCCRKTTKTEHKKLLQQAANCSFTVSLSIMGFLLMLSQISAAAGATRMSTEAQTSGEGAAAAPVMQLTHRMAGLDGSKAMRQEGTGMTMEHYNRLLEHDKLRFNNIMMQQQQQQMMRGRQDFEVVDFTLNGNFNADGLYYTEIQLGTPPQSFYVQMDTGSDLLWIDCSPCIGCPRTSTLGIPISTYSQSSSSTSEQIGCSDAFCVTASDQLDGGTLSCTSNCPFETLYGDGSTASGYFVSDLLTYTEIGNSSTNSTRSGATRVSFGCGDSRSGNLKSTQEAVDGLIGFGQSSISVLSQLAANGTTPNIFAHCLQGDSNASSTLVIGEITEPGIVYTSMVPNSTHYAAILLNIAVQGANISSSPTLTNSTGAELQVIFDSGTTLAYLVEPFYTEFMTALNSSINLPVQSLSSGGSSTISCYEDTGSSTYTYPNLTLYFEGGTMELGPDSYLEQVSDGNNNNYYCPMWQPSTGDAATDSLLGDIVLQNQIIVYDNEKHQLGWKNFDCSQSISASLTPNGTPVSQPPTSEAPSESDEPSNNTNPNGSETLRVYQPLLAFLCILGYLVTMMIN</sequence>
<dbReference type="CDD" id="cd05476">
    <property type="entry name" value="pepsin_A_like_plant"/>
    <property type="match status" value="1"/>
</dbReference>
<evidence type="ECO:0000259" key="12">
    <source>
        <dbReference type="PROSITE" id="PS51767"/>
    </source>
</evidence>
<evidence type="ECO:0000256" key="7">
    <source>
        <dbReference type="ARBA" id="ARBA00022801"/>
    </source>
</evidence>
<feature type="domain" description="Peptidase A1" evidence="12">
    <location>
        <begin position="149"/>
        <end position="511"/>
    </location>
</feature>
<protein>
    <recommendedName>
        <fullName evidence="12">Peptidase A1 domain-containing protein</fullName>
    </recommendedName>
</protein>
<comment type="subcellular location">
    <subcellularLocation>
        <location evidence="1">Membrane</location>
    </subcellularLocation>
</comment>
<dbReference type="InterPro" id="IPR021109">
    <property type="entry name" value="Peptidase_aspartic_dom_sf"/>
</dbReference>
<keyword evidence="4" id="KW-0812">Transmembrane</keyword>
<evidence type="ECO:0000256" key="1">
    <source>
        <dbReference type="ARBA" id="ARBA00004370"/>
    </source>
</evidence>
<keyword evidence="5" id="KW-0732">Signal</keyword>